<organism evidence="1 2">
    <name type="scientific">Halopiger aswanensis</name>
    <dbReference type="NCBI Taxonomy" id="148449"/>
    <lineage>
        <taxon>Archaea</taxon>
        <taxon>Methanobacteriati</taxon>
        <taxon>Methanobacteriota</taxon>
        <taxon>Stenosarchaea group</taxon>
        <taxon>Halobacteria</taxon>
        <taxon>Halobacteriales</taxon>
        <taxon>Natrialbaceae</taxon>
        <taxon>Halopiger</taxon>
    </lineage>
</organism>
<dbReference type="Proteomes" id="UP000283805">
    <property type="component" value="Unassembled WGS sequence"/>
</dbReference>
<evidence type="ECO:0000313" key="2">
    <source>
        <dbReference type="Proteomes" id="UP000283805"/>
    </source>
</evidence>
<proteinExistence type="predicted"/>
<dbReference type="EMBL" id="RAPO01000013">
    <property type="protein sequence ID" value="RKD85212.1"/>
    <property type="molecule type" value="Genomic_DNA"/>
</dbReference>
<dbReference type="AlphaFoldDB" id="A0A419VUU5"/>
<sequence length="90" mass="10374">MLICVWADYWSLRSRSRSLRSALTETDTKAVATDRQYCNDCEEETLHMARDDVHGAETLLGTELEENVEDPGSRLPQTIDVLDQWGHFKF</sequence>
<evidence type="ECO:0000313" key="1">
    <source>
        <dbReference type="EMBL" id="RKD85212.1"/>
    </source>
</evidence>
<gene>
    <name evidence="1" type="ORF">ATJ93_4768</name>
</gene>
<protein>
    <submittedName>
        <fullName evidence="1">Uncharacterized protein</fullName>
    </submittedName>
</protein>
<name>A0A419VUU5_9EURY</name>
<accession>A0A419VUU5</accession>
<keyword evidence="2" id="KW-1185">Reference proteome</keyword>
<comment type="caution">
    <text evidence="1">The sequence shown here is derived from an EMBL/GenBank/DDBJ whole genome shotgun (WGS) entry which is preliminary data.</text>
</comment>
<reference evidence="1 2" key="1">
    <citation type="submission" date="2018-09" db="EMBL/GenBank/DDBJ databases">
        <title>Genomic Encyclopedia of Archaeal and Bacterial Type Strains, Phase II (KMG-II): from individual species to whole genera.</title>
        <authorList>
            <person name="Goeker M."/>
        </authorList>
    </citation>
    <scope>NUCLEOTIDE SEQUENCE [LARGE SCALE GENOMIC DNA]</scope>
    <source>
        <strain evidence="1 2">DSM 13151</strain>
    </source>
</reference>